<evidence type="ECO:0000259" key="6">
    <source>
        <dbReference type="PROSITE" id="PS50885"/>
    </source>
</evidence>
<feature type="domain" description="HAMP" evidence="6">
    <location>
        <begin position="200"/>
        <end position="252"/>
    </location>
</feature>
<dbReference type="InterPro" id="IPR024478">
    <property type="entry name" value="HlyB_4HB_MCP"/>
</dbReference>
<organism evidence="7 8">
    <name type="scientific">Niveibacterium umoris</name>
    <dbReference type="NCBI Taxonomy" id="1193620"/>
    <lineage>
        <taxon>Bacteria</taxon>
        <taxon>Pseudomonadati</taxon>
        <taxon>Pseudomonadota</taxon>
        <taxon>Betaproteobacteria</taxon>
        <taxon>Rhodocyclales</taxon>
        <taxon>Rhodocyclaceae</taxon>
        <taxon>Niveibacterium</taxon>
    </lineage>
</organism>
<dbReference type="Pfam" id="PF00015">
    <property type="entry name" value="MCPsignal"/>
    <property type="match status" value="1"/>
</dbReference>
<keyword evidence="4" id="KW-0812">Transmembrane</keyword>
<reference evidence="7 8" key="1">
    <citation type="submission" date="2020-08" db="EMBL/GenBank/DDBJ databases">
        <title>Genomic Encyclopedia of Type Strains, Phase IV (KMG-IV): sequencing the most valuable type-strain genomes for metagenomic binning, comparative biology and taxonomic classification.</title>
        <authorList>
            <person name="Goeker M."/>
        </authorList>
    </citation>
    <scope>NUCLEOTIDE SEQUENCE [LARGE SCALE GENOMIC DNA]</scope>
    <source>
        <strain evidence="7 8">DSM 106739</strain>
    </source>
</reference>
<dbReference type="PROSITE" id="PS50885">
    <property type="entry name" value="HAMP"/>
    <property type="match status" value="1"/>
</dbReference>
<sequence length="531" mass="55274">MAAIAMMVVGFVVLGVFASRQIATVNAATAELANVWLPGVKQLGALGGDAAQFRAAELQYVLADDAPERKRLAASLRDTTRRMALRQEAARAFARTDEQRKALDDFAGHWVAFVAEHEKAMVLVEQNDPETARDLLKGEAQRRYDLAAAALARFATLGEQGASAATLEADRVSRRAGLLMGVVGLLTAATGLACAALLASRIVTPLRNAIQHAERIAGGQLDTPIATKGTDETGDLLAALERMRGNLSGTVSCVRDSAEQVAVAARALSVSTESVARASSAQNCIATATSERVSQMLFSLQGMLASSESVSEISDQALLKTREGNGQVDALVGEVTAADAAMNAIADSVRTFVESTHAISQTTVTVRELAEQTNLLALNAAIEAARAGEQGRGFAVVADEVRKLAEKSRRAAAEINAMTETLSAQSDVVDASVARGLAALSSSHAYVNGVREVLFDATASVEAAASGVSGIRAATEAQHVSSAAVGADVAQIAAVAEQNEQTVVSTADQARGLAELARALEQSVGRFVLVR</sequence>
<dbReference type="Proteomes" id="UP000561045">
    <property type="component" value="Unassembled WGS sequence"/>
</dbReference>
<keyword evidence="4" id="KW-0472">Membrane</keyword>
<dbReference type="GO" id="GO:0006935">
    <property type="term" value="P:chemotaxis"/>
    <property type="evidence" value="ECO:0007669"/>
    <property type="project" value="InterPro"/>
</dbReference>
<keyword evidence="1 3" id="KW-0807">Transducer</keyword>
<dbReference type="GO" id="GO:0004888">
    <property type="term" value="F:transmembrane signaling receptor activity"/>
    <property type="evidence" value="ECO:0007669"/>
    <property type="project" value="InterPro"/>
</dbReference>
<dbReference type="CDD" id="cd06225">
    <property type="entry name" value="HAMP"/>
    <property type="match status" value="1"/>
</dbReference>
<evidence type="ECO:0000313" key="8">
    <source>
        <dbReference type="Proteomes" id="UP000561045"/>
    </source>
</evidence>
<dbReference type="PANTHER" id="PTHR32089">
    <property type="entry name" value="METHYL-ACCEPTING CHEMOTAXIS PROTEIN MCPB"/>
    <property type="match status" value="1"/>
</dbReference>
<feature type="domain" description="Methyl-accepting transducer" evidence="5">
    <location>
        <begin position="257"/>
        <end position="493"/>
    </location>
</feature>
<feature type="transmembrane region" description="Helical" evidence="4">
    <location>
        <begin position="176"/>
        <end position="199"/>
    </location>
</feature>
<evidence type="ECO:0000256" key="3">
    <source>
        <dbReference type="PROSITE-ProRule" id="PRU00284"/>
    </source>
</evidence>
<name>A0A840BQZ9_9RHOO</name>
<evidence type="ECO:0000259" key="5">
    <source>
        <dbReference type="PROSITE" id="PS50111"/>
    </source>
</evidence>
<dbReference type="EMBL" id="JACIET010000001">
    <property type="protein sequence ID" value="MBB4012837.1"/>
    <property type="molecule type" value="Genomic_DNA"/>
</dbReference>
<proteinExistence type="inferred from homology"/>
<accession>A0A840BQZ9</accession>
<dbReference type="Pfam" id="PF00672">
    <property type="entry name" value="HAMP"/>
    <property type="match status" value="1"/>
</dbReference>
<evidence type="ECO:0000256" key="1">
    <source>
        <dbReference type="ARBA" id="ARBA00023224"/>
    </source>
</evidence>
<dbReference type="GO" id="GO:0016020">
    <property type="term" value="C:membrane"/>
    <property type="evidence" value="ECO:0007669"/>
    <property type="project" value="InterPro"/>
</dbReference>
<dbReference type="SMART" id="SM00304">
    <property type="entry name" value="HAMP"/>
    <property type="match status" value="1"/>
</dbReference>
<evidence type="ECO:0000256" key="2">
    <source>
        <dbReference type="ARBA" id="ARBA00029447"/>
    </source>
</evidence>
<dbReference type="GO" id="GO:0007165">
    <property type="term" value="P:signal transduction"/>
    <property type="evidence" value="ECO:0007669"/>
    <property type="project" value="UniProtKB-KW"/>
</dbReference>
<keyword evidence="8" id="KW-1185">Reference proteome</keyword>
<dbReference type="Gene3D" id="1.10.287.950">
    <property type="entry name" value="Methyl-accepting chemotaxis protein"/>
    <property type="match status" value="1"/>
</dbReference>
<dbReference type="PROSITE" id="PS50111">
    <property type="entry name" value="CHEMOTAXIS_TRANSDUC_2"/>
    <property type="match status" value="1"/>
</dbReference>
<comment type="similarity">
    <text evidence="2">Belongs to the methyl-accepting chemotaxis (MCP) protein family.</text>
</comment>
<dbReference type="Pfam" id="PF12729">
    <property type="entry name" value="4HB_MCP_1"/>
    <property type="match status" value="1"/>
</dbReference>
<dbReference type="PRINTS" id="PR00260">
    <property type="entry name" value="CHEMTRNSDUCR"/>
</dbReference>
<gene>
    <name evidence="7" type="ORF">GGR36_002145</name>
</gene>
<dbReference type="InterPro" id="IPR004090">
    <property type="entry name" value="Chemotax_Me-accpt_rcpt"/>
</dbReference>
<dbReference type="PANTHER" id="PTHR32089:SF112">
    <property type="entry name" value="LYSOZYME-LIKE PROTEIN-RELATED"/>
    <property type="match status" value="1"/>
</dbReference>
<dbReference type="InterPro" id="IPR003660">
    <property type="entry name" value="HAMP_dom"/>
</dbReference>
<keyword evidence="4" id="KW-1133">Transmembrane helix</keyword>
<comment type="caution">
    <text evidence="7">The sequence shown here is derived from an EMBL/GenBank/DDBJ whole genome shotgun (WGS) entry which is preliminary data.</text>
</comment>
<evidence type="ECO:0000313" key="7">
    <source>
        <dbReference type="EMBL" id="MBB4012837.1"/>
    </source>
</evidence>
<dbReference type="Gene3D" id="6.10.340.10">
    <property type="match status" value="1"/>
</dbReference>
<evidence type="ECO:0000256" key="4">
    <source>
        <dbReference type="SAM" id="Phobius"/>
    </source>
</evidence>
<dbReference type="SMART" id="SM00283">
    <property type="entry name" value="MA"/>
    <property type="match status" value="1"/>
</dbReference>
<protein>
    <submittedName>
        <fullName evidence="7">Methyl-accepting chemotaxis protein</fullName>
    </submittedName>
</protein>
<dbReference type="SUPFAM" id="SSF58104">
    <property type="entry name" value="Methyl-accepting chemotaxis protein (MCP) signaling domain"/>
    <property type="match status" value="1"/>
</dbReference>
<dbReference type="InterPro" id="IPR004089">
    <property type="entry name" value="MCPsignal_dom"/>
</dbReference>
<dbReference type="AlphaFoldDB" id="A0A840BQZ9"/>